<name>A0A8F9TU18_9BACT</name>
<keyword evidence="9" id="KW-1185">Reference proteome</keyword>
<dbReference type="EMBL" id="CP080507">
    <property type="protein sequence ID" value="QYM77778.1"/>
    <property type="molecule type" value="Genomic_DNA"/>
</dbReference>
<evidence type="ECO:0000256" key="3">
    <source>
        <dbReference type="ARBA" id="ARBA00022475"/>
    </source>
</evidence>
<dbReference type="Proteomes" id="UP000825051">
    <property type="component" value="Chromosome"/>
</dbReference>
<gene>
    <name evidence="8" type="ORF">K0B96_10635</name>
</gene>
<keyword evidence="4 7" id="KW-0812">Transmembrane</keyword>
<feature type="transmembrane region" description="Helical" evidence="7">
    <location>
        <begin position="59"/>
        <end position="80"/>
    </location>
</feature>
<dbReference type="GO" id="GO:0005886">
    <property type="term" value="C:plasma membrane"/>
    <property type="evidence" value="ECO:0007669"/>
    <property type="project" value="UniProtKB-SubCell"/>
</dbReference>
<dbReference type="AlphaFoldDB" id="A0A8F9TU18"/>
<evidence type="ECO:0000256" key="5">
    <source>
        <dbReference type="ARBA" id="ARBA00022989"/>
    </source>
</evidence>
<comment type="subcellular location">
    <subcellularLocation>
        <location evidence="1">Cell membrane</location>
        <topology evidence="1">Multi-pass membrane protein</topology>
    </subcellularLocation>
</comment>
<sequence length="82" mass="8550">MSARAFLTFLVIGLLAGWISGLITKGRGFGLAGNLIVGVVGAFLGGFCFGLLGLTAHNFIGQLVFAIAGAVLFSYLLRFIKN</sequence>
<evidence type="ECO:0000256" key="1">
    <source>
        <dbReference type="ARBA" id="ARBA00004651"/>
    </source>
</evidence>
<feature type="transmembrane region" description="Helical" evidence="7">
    <location>
        <begin position="31"/>
        <end position="52"/>
    </location>
</feature>
<dbReference type="Pfam" id="PF04226">
    <property type="entry name" value="Transgly_assoc"/>
    <property type="match status" value="1"/>
</dbReference>
<reference evidence="8" key="1">
    <citation type="submission" date="2021-08" db="EMBL/GenBank/DDBJ databases">
        <title>Genome of a novel bacterium of the phylum Verrucomicrobia, Oleiharenicola sp. KSB-15.</title>
        <authorList>
            <person name="Chung J.-H."/>
            <person name="Ahn J.-H."/>
            <person name="Yoon Y."/>
            <person name="Kim D.-Y."/>
            <person name="An S.-H."/>
            <person name="Park I."/>
            <person name="Yeon J."/>
        </authorList>
    </citation>
    <scope>NUCLEOTIDE SEQUENCE</scope>
    <source>
        <strain evidence="8">KSB-15</strain>
    </source>
</reference>
<proteinExistence type="inferred from homology"/>
<keyword evidence="5 7" id="KW-1133">Transmembrane helix</keyword>
<accession>A0A8F9TU18</accession>
<dbReference type="RefSeq" id="WP_220160882.1">
    <property type="nucleotide sequence ID" value="NZ_CP080507.1"/>
</dbReference>
<dbReference type="InterPro" id="IPR007341">
    <property type="entry name" value="Transgly_assoc"/>
</dbReference>
<evidence type="ECO:0000313" key="8">
    <source>
        <dbReference type="EMBL" id="QYM77778.1"/>
    </source>
</evidence>
<evidence type="ECO:0000256" key="2">
    <source>
        <dbReference type="ARBA" id="ARBA00011006"/>
    </source>
</evidence>
<keyword evidence="3" id="KW-1003">Cell membrane</keyword>
<comment type="similarity">
    <text evidence="2">Belongs to the UPF0410 family.</text>
</comment>
<dbReference type="KEGG" id="ole:K0B96_10635"/>
<dbReference type="PANTHER" id="PTHR33884">
    <property type="entry name" value="UPF0410 PROTEIN YMGE"/>
    <property type="match status" value="1"/>
</dbReference>
<organism evidence="8 9">
    <name type="scientific">Horticoccus luteus</name>
    <dbReference type="NCBI Taxonomy" id="2862869"/>
    <lineage>
        <taxon>Bacteria</taxon>
        <taxon>Pseudomonadati</taxon>
        <taxon>Verrucomicrobiota</taxon>
        <taxon>Opitutia</taxon>
        <taxon>Opitutales</taxon>
        <taxon>Opitutaceae</taxon>
        <taxon>Horticoccus</taxon>
    </lineage>
</organism>
<keyword evidence="6 7" id="KW-0472">Membrane</keyword>
<evidence type="ECO:0000256" key="6">
    <source>
        <dbReference type="ARBA" id="ARBA00023136"/>
    </source>
</evidence>
<protein>
    <submittedName>
        <fullName evidence="8">GlsB/YeaQ/YmgE family stress response membrane protein</fullName>
    </submittedName>
</protein>
<evidence type="ECO:0000256" key="4">
    <source>
        <dbReference type="ARBA" id="ARBA00022692"/>
    </source>
</evidence>
<evidence type="ECO:0000256" key="7">
    <source>
        <dbReference type="SAM" id="Phobius"/>
    </source>
</evidence>
<dbReference type="PANTHER" id="PTHR33884:SF3">
    <property type="entry name" value="UPF0410 PROTEIN YMGE"/>
    <property type="match status" value="1"/>
</dbReference>
<evidence type="ECO:0000313" key="9">
    <source>
        <dbReference type="Proteomes" id="UP000825051"/>
    </source>
</evidence>